<evidence type="ECO:0000313" key="4">
    <source>
        <dbReference type="Proteomes" id="UP000582837"/>
    </source>
</evidence>
<name>A0A841H2R9_9BACT</name>
<organism evidence="3 4">
    <name type="scientific">Longimicrobium terrae</name>
    <dbReference type="NCBI Taxonomy" id="1639882"/>
    <lineage>
        <taxon>Bacteria</taxon>
        <taxon>Pseudomonadati</taxon>
        <taxon>Gemmatimonadota</taxon>
        <taxon>Longimicrobiia</taxon>
        <taxon>Longimicrobiales</taxon>
        <taxon>Longimicrobiaceae</taxon>
        <taxon>Longimicrobium</taxon>
    </lineage>
</organism>
<evidence type="ECO:0000259" key="2">
    <source>
        <dbReference type="SMART" id="SM00062"/>
    </source>
</evidence>
<dbReference type="EMBL" id="JACHIA010000015">
    <property type="protein sequence ID" value="MBB6072455.1"/>
    <property type="molecule type" value="Genomic_DNA"/>
</dbReference>
<dbReference type="SUPFAM" id="SSF53850">
    <property type="entry name" value="Periplasmic binding protein-like II"/>
    <property type="match status" value="1"/>
</dbReference>
<protein>
    <submittedName>
        <fullName evidence="3">Polar amino acid transport system substrate-binding protein</fullName>
    </submittedName>
</protein>
<dbReference type="AlphaFoldDB" id="A0A841H2R9"/>
<evidence type="ECO:0000313" key="3">
    <source>
        <dbReference type="EMBL" id="MBB6072455.1"/>
    </source>
</evidence>
<dbReference type="PANTHER" id="PTHR35936">
    <property type="entry name" value="MEMBRANE-BOUND LYTIC MUREIN TRANSGLYCOSYLASE F"/>
    <property type="match status" value="1"/>
</dbReference>
<dbReference type="InterPro" id="IPR001638">
    <property type="entry name" value="Solute-binding_3/MltF_N"/>
</dbReference>
<dbReference type="Pfam" id="PF00497">
    <property type="entry name" value="SBP_bac_3"/>
    <property type="match status" value="1"/>
</dbReference>
<dbReference type="PROSITE" id="PS51257">
    <property type="entry name" value="PROKAR_LIPOPROTEIN"/>
    <property type="match status" value="1"/>
</dbReference>
<dbReference type="Proteomes" id="UP000582837">
    <property type="component" value="Unassembled WGS sequence"/>
</dbReference>
<sequence length="230" mass="24467">MRPRTCIAALLILAAGCDLPRDPQGTRDRVRDGTLRVGVAHNPPWAALPAPGEPGGVEPALVRKLAAELGARVEWVAGSETELLASLEEHRLDLVVGGLAATDPRGVKLGFSRPYYTDTVAVGAAPDGAARADLRGVRVGVERSRTGAADLASKGAIPIPADALERFPGLVAAPVWRLEQAGRQRTDIVLSTEARVIAAPPGENAWLVTVERFLRAHEDEVPAMLRRERP</sequence>
<keyword evidence="4" id="KW-1185">Reference proteome</keyword>
<evidence type="ECO:0000256" key="1">
    <source>
        <dbReference type="ARBA" id="ARBA00022729"/>
    </source>
</evidence>
<comment type="caution">
    <text evidence="3">The sequence shown here is derived from an EMBL/GenBank/DDBJ whole genome shotgun (WGS) entry which is preliminary data.</text>
</comment>
<dbReference type="RefSeq" id="WP_170038302.1">
    <property type="nucleotide sequence ID" value="NZ_JABDTL010000002.1"/>
</dbReference>
<dbReference type="SMART" id="SM00062">
    <property type="entry name" value="PBPb"/>
    <property type="match status" value="1"/>
</dbReference>
<dbReference type="Gene3D" id="3.40.190.10">
    <property type="entry name" value="Periplasmic binding protein-like II"/>
    <property type="match status" value="1"/>
</dbReference>
<gene>
    <name evidence="3" type="ORF">HNQ61_004117</name>
</gene>
<accession>A0A841H2R9</accession>
<keyword evidence="1" id="KW-0732">Signal</keyword>
<feature type="domain" description="Solute-binding protein family 3/N-terminal" evidence="2">
    <location>
        <begin position="34"/>
        <end position="228"/>
    </location>
</feature>
<proteinExistence type="predicted"/>
<reference evidence="3 4" key="1">
    <citation type="submission" date="2020-08" db="EMBL/GenBank/DDBJ databases">
        <title>Genomic Encyclopedia of Type Strains, Phase IV (KMG-IV): sequencing the most valuable type-strain genomes for metagenomic binning, comparative biology and taxonomic classification.</title>
        <authorList>
            <person name="Goeker M."/>
        </authorList>
    </citation>
    <scope>NUCLEOTIDE SEQUENCE [LARGE SCALE GENOMIC DNA]</scope>
    <source>
        <strain evidence="3 4">DSM 29007</strain>
    </source>
</reference>